<evidence type="ECO:0000313" key="2">
    <source>
        <dbReference type="EMBL" id="KAH3854443.1"/>
    </source>
</evidence>
<feature type="region of interest" description="Disordered" evidence="1">
    <location>
        <begin position="183"/>
        <end position="232"/>
    </location>
</feature>
<accession>A0A9D4R503</accession>
<gene>
    <name evidence="2" type="ORF">DPMN_096985</name>
</gene>
<feature type="compositionally biased region" description="Polar residues" evidence="1">
    <location>
        <begin position="192"/>
        <end position="207"/>
    </location>
</feature>
<feature type="compositionally biased region" description="Polar residues" evidence="1">
    <location>
        <begin position="27"/>
        <end position="39"/>
    </location>
</feature>
<organism evidence="2 3">
    <name type="scientific">Dreissena polymorpha</name>
    <name type="common">Zebra mussel</name>
    <name type="synonym">Mytilus polymorpha</name>
    <dbReference type="NCBI Taxonomy" id="45954"/>
    <lineage>
        <taxon>Eukaryota</taxon>
        <taxon>Metazoa</taxon>
        <taxon>Spiralia</taxon>
        <taxon>Lophotrochozoa</taxon>
        <taxon>Mollusca</taxon>
        <taxon>Bivalvia</taxon>
        <taxon>Autobranchia</taxon>
        <taxon>Heteroconchia</taxon>
        <taxon>Euheterodonta</taxon>
        <taxon>Imparidentia</taxon>
        <taxon>Neoheterodontei</taxon>
        <taxon>Myida</taxon>
        <taxon>Dreissenoidea</taxon>
        <taxon>Dreissenidae</taxon>
        <taxon>Dreissena</taxon>
    </lineage>
</organism>
<reference evidence="2" key="1">
    <citation type="journal article" date="2019" name="bioRxiv">
        <title>The Genome of the Zebra Mussel, Dreissena polymorpha: A Resource for Invasive Species Research.</title>
        <authorList>
            <person name="McCartney M.A."/>
            <person name="Auch B."/>
            <person name="Kono T."/>
            <person name="Mallez S."/>
            <person name="Zhang Y."/>
            <person name="Obille A."/>
            <person name="Becker A."/>
            <person name="Abrahante J.E."/>
            <person name="Garbe J."/>
            <person name="Badalamenti J.P."/>
            <person name="Herman A."/>
            <person name="Mangelson H."/>
            <person name="Liachko I."/>
            <person name="Sullivan S."/>
            <person name="Sone E.D."/>
            <person name="Koren S."/>
            <person name="Silverstein K.A.T."/>
            <person name="Beckman K.B."/>
            <person name="Gohl D.M."/>
        </authorList>
    </citation>
    <scope>NUCLEOTIDE SEQUENCE</scope>
    <source>
        <strain evidence="2">Duluth1</strain>
        <tissue evidence="2">Whole animal</tissue>
    </source>
</reference>
<evidence type="ECO:0000313" key="3">
    <source>
        <dbReference type="Proteomes" id="UP000828390"/>
    </source>
</evidence>
<dbReference type="AlphaFoldDB" id="A0A9D4R503"/>
<proteinExistence type="predicted"/>
<keyword evidence="3" id="KW-1185">Reference proteome</keyword>
<dbReference type="Proteomes" id="UP000828390">
    <property type="component" value="Unassembled WGS sequence"/>
</dbReference>
<evidence type="ECO:0000256" key="1">
    <source>
        <dbReference type="SAM" id="MobiDB-lite"/>
    </source>
</evidence>
<name>A0A9D4R503_DREPO</name>
<reference evidence="2" key="2">
    <citation type="submission" date="2020-11" db="EMBL/GenBank/DDBJ databases">
        <authorList>
            <person name="McCartney M.A."/>
            <person name="Auch B."/>
            <person name="Kono T."/>
            <person name="Mallez S."/>
            <person name="Becker A."/>
            <person name="Gohl D.M."/>
            <person name="Silverstein K.A.T."/>
            <person name="Koren S."/>
            <person name="Bechman K.B."/>
            <person name="Herman A."/>
            <person name="Abrahante J.E."/>
            <person name="Garbe J."/>
        </authorList>
    </citation>
    <scope>NUCLEOTIDE SEQUENCE</scope>
    <source>
        <strain evidence="2">Duluth1</strain>
        <tissue evidence="2">Whole animal</tissue>
    </source>
</reference>
<sequence>MVRLGFKTRQSARVPRPSGHLQKTSRHSATVPESLNNRRGTCRRLPGSVRRCQFPRQVTHLQHTPRQSTMVPRPSGHLQENPRLCQTVSQTYGAPARDSLTVGDDTKTVLVPAGDFQTVPDGPQTVGAPAGDSQTVCDGGKSVWAPAVDSHTVPDNIPDRRGTSWRLPDGFRRCQDRQCTCRRHPDGARNSPKPSGNLQETLRQSATMPRLSWHQPETPIQSPRPVGHLWGL</sequence>
<comment type="caution">
    <text evidence="2">The sequence shown here is derived from an EMBL/GenBank/DDBJ whole genome shotgun (WGS) entry which is preliminary data.</text>
</comment>
<feature type="region of interest" description="Disordered" evidence="1">
    <location>
        <begin position="1"/>
        <end position="43"/>
    </location>
</feature>
<protein>
    <submittedName>
        <fullName evidence="2">Uncharacterized protein</fullName>
    </submittedName>
</protein>
<dbReference type="EMBL" id="JAIWYP010000003">
    <property type="protein sequence ID" value="KAH3854443.1"/>
    <property type="molecule type" value="Genomic_DNA"/>
</dbReference>